<protein>
    <recommendedName>
        <fullName evidence="3">ER membrane protein complex subunit 1</fullName>
    </recommendedName>
</protein>
<dbReference type="KEGG" id="olu:OSTLU_41640"/>
<evidence type="ECO:0000259" key="11">
    <source>
        <dbReference type="Pfam" id="PF07774"/>
    </source>
</evidence>
<dbReference type="OrthoDB" id="498028at2759"/>
<evidence type="ECO:0000256" key="10">
    <source>
        <dbReference type="SAM" id="Phobius"/>
    </source>
</evidence>
<dbReference type="Proteomes" id="UP000001568">
    <property type="component" value="Chromosome 13"/>
</dbReference>
<evidence type="ECO:0000256" key="9">
    <source>
        <dbReference type="ARBA" id="ARBA00023180"/>
    </source>
</evidence>
<dbReference type="GO" id="GO:0034975">
    <property type="term" value="P:protein folding in endoplasmic reticulum"/>
    <property type="evidence" value="ECO:0007669"/>
    <property type="project" value="TreeGrafter"/>
</dbReference>
<dbReference type="AlphaFoldDB" id="A4S669"/>
<evidence type="ECO:0000256" key="8">
    <source>
        <dbReference type="ARBA" id="ARBA00023136"/>
    </source>
</evidence>
<evidence type="ECO:0000313" key="13">
    <source>
        <dbReference type="Proteomes" id="UP000001568"/>
    </source>
</evidence>
<feature type="domain" description="ER membrane protein complex subunit 1 C-terminal" evidence="11">
    <location>
        <begin position="192"/>
        <end position="397"/>
    </location>
</feature>
<gene>
    <name evidence="12" type="ORF">OSTLU_41640</name>
</gene>
<comment type="subcellular location">
    <subcellularLocation>
        <location evidence="1">Endoplasmic reticulum membrane</location>
        <topology evidence="1">Single-pass type I membrane protein</topology>
    </subcellularLocation>
</comment>
<evidence type="ECO:0000256" key="3">
    <source>
        <dbReference type="ARBA" id="ARBA00020824"/>
    </source>
</evidence>
<dbReference type="PANTHER" id="PTHR21573">
    <property type="entry name" value="ER MEMBRANE PROTEIN COMPLEX SUBUNIT 1"/>
    <property type="match status" value="1"/>
</dbReference>
<keyword evidence="6" id="KW-0256">Endoplasmic reticulum</keyword>
<dbReference type="PANTHER" id="PTHR21573:SF0">
    <property type="entry name" value="ER MEMBRANE PROTEIN COMPLEX SUBUNIT 1"/>
    <property type="match status" value="1"/>
</dbReference>
<accession>A4S669</accession>
<dbReference type="EMBL" id="CP000593">
    <property type="protein sequence ID" value="ABO99186.1"/>
    <property type="molecule type" value="Genomic_DNA"/>
</dbReference>
<dbReference type="HOGENOM" id="CLU_005034_3_0_1"/>
<evidence type="ECO:0000256" key="1">
    <source>
        <dbReference type="ARBA" id="ARBA00004115"/>
    </source>
</evidence>
<dbReference type="GO" id="GO:0072546">
    <property type="term" value="C:EMC complex"/>
    <property type="evidence" value="ECO:0007669"/>
    <property type="project" value="InterPro"/>
</dbReference>
<dbReference type="RefSeq" id="XP_001420893.1">
    <property type="nucleotide sequence ID" value="XM_001420856.1"/>
</dbReference>
<dbReference type="Gramene" id="ABO99186">
    <property type="protein sequence ID" value="ABO99186"/>
    <property type="gene ID" value="OSTLU_41640"/>
</dbReference>
<evidence type="ECO:0000256" key="5">
    <source>
        <dbReference type="ARBA" id="ARBA00022729"/>
    </source>
</evidence>
<reference evidence="12 13" key="1">
    <citation type="journal article" date="2007" name="Proc. Natl. Acad. Sci. U.S.A.">
        <title>The tiny eukaryote Ostreococcus provides genomic insights into the paradox of plankton speciation.</title>
        <authorList>
            <person name="Palenik B."/>
            <person name="Grimwood J."/>
            <person name="Aerts A."/>
            <person name="Rouze P."/>
            <person name="Salamov A."/>
            <person name="Putnam N."/>
            <person name="Dupont C."/>
            <person name="Jorgensen R."/>
            <person name="Derelle E."/>
            <person name="Rombauts S."/>
            <person name="Zhou K."/>
            <person name="Otillar R."/>
            <person name="Merchant S.S."/>
            <person name="Podell S."/>
            <person name="Gaasterland T."/>
            <person name="Napoli C."/>
            <person name="Gendler K."/>
            <person name="Manuell A."/>
            <person name="Tai V."/>
            <person name="Vallon O."/>
            <person name="Piganeau G."/>
            <person name="Jancek S."/>
            <person name="Heijde M."/>
            <person name="Jabbari K."/>
            <person name="Bowler C."/>
            <person name="Lohr M."/>
            <person name="Robbens S."/>
            <person name="Werner G."/>
            <person name="Dubchak I."/>
            <person name="Pazour G.J."/>
            <person name="Ren Q."/>
            <person name="Paulsen I."/>
            <person name="Delwiche C."/>
            <person name="Schmutz J."/>
            <person name="Rokhsar D."/>
            <person name="Van de Peer Y."/>
            <person name="Moreau H."/>
            <person name="Grigoriev I.V."/>
        </authorList>
    </citation>
    <scope>NUCLEOTIDE SEQUENCE [LARGE SCALE GENOMIC DNA]</scope>
    <source>
        <strain evidence="12 13">CCE9901</strain>
    </source>
</reference>
<keyword evidence="8 10" id="KW-0472">Membrane</keyword>
<dbReference type="Pfam" id="PF07774">
    <property type="entry name" value="EMC1_C"/>
    <property type="match status" value="1"/>
</dbReference>
<dbReference type="OMA" id="IWPESAR"/>
<feature type="transmembrane region" description="Helical" evidence="10">
    <location>
        <begin position="365"/>
        <end position="383"/>
    </location>
</feature>
<sequence>MAKSSTTTTFFVVNQFTGELFGKPTIVDVAAAHVLPFTLPTGEDALIVVDAEGRAATYPKRAEPSALDALNSLSYYKVDQTTNEVRGYKLRKASDGMTTMDSLHTWTVSFPPAAGSIVGFANKPTSEERVNSWTRVPGDRSTLFKYLNPNTIFVATSDGTAVHVSLIDGVTGRILYRVRHGDARGPVKAVVCENWVAYHYFNTRAKRYAMSVLEMFDDGEERRNLATSSSLNPPPLRIIGQSYYVRPEAKMISVTRSKRGVTEPAVLLATANDQVAAIDKRFLDPRRPNKPSAADREEGLIPYTEVIPIFPGSWVTHKRVVHGLRGLVTAPAELESSIHFVAHGLDLFYARITPSQSFDALDDDFNYVLLVFTLVALAVGAFVTKRAADAADANHAWR</sequence>
<dbReference type="InterPro" id="IPR011678">
    <property type="entry name" value="EMC1_C"/>
</dbReference>
<dbReference type="eggNOG" id="KOG2103">
    <property type="taxonomic scope" value="Eukaryota"/>
</dbReference>
<evidence type="ECO:0000256" key="4">
    <source>
        <dbReference type="ARBA" id="ARBA00022692"/>
    </source>
</evidence>
<organism evidence="12 13">
    <name type="scientific">Ostreococcus lucimarinus (strain CCE9901)</name>
    <dbReference type="NCBI Taxonomy" id="436017"/>
    <lineage>
        <taxon>Eukaryota</taxon>
        <taxon>Viridiplantae</taxon>
        <taxon>Chlorophyta</taxon>
        <taxon>Mamiellophyceae</taxon>
        <taxon>Mamiellales</taxon>
        <taxon>Bathycoccaceae</taxon>
        <taxon>Ostreococcus</taxon>
    </lineage>
</organism>
<evidence type="ECO:0000256" key="7">
    <source>
        <dbReference type="ARBA" id="ARBA00022989"/>
    </source>
</evidence>
<dbReference type="GeneID" id="5005070"/>
<comment type="similarity">
    <text evidence="2">Belongs to the EMC1 family.</text>
</comment>
<keyword evidence="9" id="KW-0325">Glycoprotein</keyword>
<keyword evidence="5" id="KW-0732">Signal</keyword>
<evidence type="ECO:0000256" key="6">
    <source>
        <dbReference type="ARBA" id="ARBA00022824"/>
    </source>
</evidence>
<dbReference type="STRING" id="436017.A4S669"/>
<dbReference type="InterPro" id="IPR026895">
    <property type="entry name" value="EMC1"/>
</dbReference>
<proteinExistence type="inferred from homology"/>
<evidence type="ECO:0000313" key="12">
    <source>
        <dbReference type="EMBL" id="ABO99186.1"/>
    </source>
</evidence>
<keyword evidence="7 10" id="KW-1133">Transmembrane helix</keyword>
<keyword evidence="4 10" id="KW-0812">Transmembrane</keyword>
<evidence type="ECO:0000256" key="2">
    <source>
        <dbReference type="ARBA" id="ARBA00007904"/>
    </source>
</evidence>
<keyword evidence="13" id="KW-1185">Reference proteome</keyword>
<name>A4S669_OSTLU</name>